<dbReference type="Proteomes" id="UP000002361">
    <property type="component" value="Chromosome"/>
</dbReference>
<feature type="transmembrane region" description="Helical" evidence="1">
    <location>
        <begin position="6"/>
        <end position="24"/>
    </location>
</feature>
<proteinExistence type="predicted"/>
<reference evidence="2 3" key="2">
    <citation type="journal article" date="2010" name="J. Bacteriol.">
        <title>Complete genome sequence of the photosynthetic purple nonsulfur bacterium Rhodobacter capsulatus SB 1003.</title>
        <authorList>
            <person name="Strnad H."/>
            <person name="Lapidus A."/>
            <person name="Paces J."/>
            <person name="Ulbrich P."/>
            <person name="Vlcek C."/>
            <person name="Paces V."/>
            <person name="Haselkorn R."/>
        </authorList>
    </citation>
    <scope>NUCLEOTIDE SEQUENCE [LARGE SCALE GENOMIC DNA]</scope>
    <source>
        <strain evidence="3">ATCC BAA-309 / NBRC 16581 / SB1003</strain>
    </source>
</reference>
<evidence type="ECO:0000256" key="1">
    <source>
        <dbReference type="SAM" id="Phobius"/>
    </source>
</evidence>
<dbReference type="InterPro" id="IPR011726">
    <property type="entry name" value="KdpF"/>
</dbReference>
<dbReference type="KEGG" id="rcp:RCAP_rcc02251"/>
<reference key="1">
    <citation type="submission" date="2008-12" db="EMBL/GenBank/DDBJ databases">
        <title>Complete genome sequence of Rhodobacter capsulatus SB1003.</title>
        <authorList>
            <person name="Strnad H."/>
            <person name="Lapidus A."/>
            <person name="Vlcek C."/>
            <person name="Ulbrich P."/>
            <person name="Paces J."/>
            <person name="Maltsev N."/>
            <person name="Kumar V."/>
            <person name="Kogan Y."/>
            <person name="Milgram A."/>
            <person name="Rebrekov D."/>
            <person name="Mazur M."/>
            <person name="Cox R."/>
            <person name="Kyrpides N."/>
            <person name="Kolar M."/>
            <person name="Sachova J."/>
            <person name="Ridl J."/>
            <person name="Ivanova N."/>
            <person name="Kapatral V."/>
            <person name="Los T."/>
            <person name="Lykidis A."/>
            <person name="Mikhailova N."/>
            <person name="Reznik G."/>
            <person name="Vasieva O."/>
            <person name="Fonstein M."/>
            <person name="Paces V."/>
            <person name="Haselkorn R."/>
        </authorList>
    </citation>
    <scope>NUCLEOTIDE SEQUENCE</scope>
    <source>
        <strain>SB1003</strain>
    </source>
</reference>
<dbReference type="GeneID" id="95969835"/>
<keyword evidence="1" id="KW-0812">Transmembrane</keyword>
<evidence type="ECO:0000313" key="3">
    <source>
        <dbReference type="Proteomes" id="UP000002361"/>
    </source>
</evidence>
<dbReference type="GO" id="GO:0008556">
    <property type="term" value="F:P-type potassium transmembrane transporter activity"/>
    <property type="evidence" value="ECO:0007669"/>
    <property type="project" value="InterPro"/>
</dbReference>
<dbReference type="RefSeq" id="WP_013067960.1">
    <property type="nucleotide sequence ID" value="NC_014034.1"/>
</dbReference>
<sequence length="28" mass="2903">MAEAIIGLTVALAVGAYLILTLIAPEKF</sequence>
<keyword evidence="1" id="KW-0472">Membrane</keyword>
<dbReference type="GO" id="GO:0005886">
    <property type="term" value="C:plasma membrane"/>
    <property type="evidence" value="ECO:0007669"/>
    <property type="project" value="InterPro"/>
</dbReference>
<protein>
    <submittedName>
        <fullName evidence="2">Membrane protein, putative</fullName>
    </submittedName>
</protein>
<evidence type="ECO:0000313" key="2">
    <source>
        <dbReference type="EMBL" id="ADE85981.1"/>
    </source>
</evidence>
<dbReference type="HOGENOM" id="CLU_202373_4_1_5"/>
<keyword evidence="1" id="KW-1133">Transmembrane helix</keyword>
<accession>D5AKZ1</accession>
<dbReference type="Pfam" id="PF09604">
    <property type="entry name" value="Potass_KdpF"/>
    <property type="match status" value="1"/>
</dbReference>
<dbReference type="STRING" id="272942.RCAP_rcc02251"/>
<organism evidence="2 3">
    <name type="scientific">Rhodobacter capsulatus (strain ATCC BAA-309 / NBRC 16581 / SB1003)</name>
    <dbReference type="NCBI Taxonomy" id="272942"/>
    <lineage>
        <taxon>Bacteria</taxon>
        <taxon>Pseudomonadati</taxon>
        <taxon>Pseudomonadota</taxon>
        <taxon>Alphaproteobacteria</taxon>
        <taxon>Rhodobacterales</taxon>
        <taxon>Rhodobacter group</taxon>
        <taxon>Rhodobacter</taxon>
    </lineage>
</organism>
<dbReference type="EMBL" id="CP001312">
    <property type="protein sequence ID" value="ADE85981.1"/>
    <property type="molecule type" value="Genomic_DNA"/>
</dbReference>
<keyword evidence="3" id="KW-1185">Reference proteome</keyword>
<name>D5AKZ1_RHOCB</name>
<dbReference type="AlphaFoldDB" id="D5AKZ1"/>
<gene>
    <name evidence="2" type="ordered locus">RCAP_rcc02251</name>
</gene>